<name>A0A7J7UN46_MYOMY</name>
<feature type="compositionally biased region" description="Low complexity" evidence="1">
    <location>
        <begin position="876"/>
        <end position="890"/>
    </location>
</feature>
<feature type="region of interest" description="Disordered" evidence="1">
    <location>
        <begin position="1086"/>
        <end position="1131"/>
    </location>
</feature>
<feature type="region of interest" description="Disordered" evidence="1">
    <location>
        <begin position="326"/>
        <end position="351"/>
    </location>
</feature>
<feature type="domain" description="SPATA31" evidence="2">
    <location>
        <begin position="190"/>
        <end position="292"/>
    </location>
</feature>
<evidence type="ECO:0000313" key="4">
    <source>
        <dbReference type="Proteomes" id="UP000527355"/>
    </source>
</evidence>
<feature type="compositionally biased region" description="Acidic residues" evidence="1">
    <location>
        <begin position="97"/>
        <end position="119"/>
    </location>
</feature>
<feature type="region of interest" description="Disordered" evidence="1">
    <location>
        <begin position="981"/>
        <end position="1022"/>
    </location>
</feature>
<dbReference type="EMBL" id="JABWUV010000012">
    <property type="protein sequence ID" value="KAF6314222.1"/>
    <property type="molecule type" value="Genomic_DNA"/>
</dbReference>
<dbReference type="VEuPathDB" id="HostDB:CUNH9orf131"/>
<dbReference type="OrthoDB" id="9451032at2759"/>
<feature type="compositionally biased region" description="Polar residues" evidence="1">
    <location>
        <begin position="891"/>
        <end position="900"/>
    </location>
</feature>
<dbReference type="InterPro" id="IPR026677">
    <property type="entry name" value="Spata31g1-like"/>
</dbReference>
<feature type="compositionally biased region" description="Low complexity" evidence="1">
    <location>
        <begin position="845"/>
        <end position="854"/>
    </location>
</feature>
<feature type="compositionally biased region" description="Polar residues" evidence="1">
    <location>
        <begin position="503"/>
        <end position="518"/>
    </location>
</feature>
<feature type="compositionally biased region" description="Polar residues" evidence="1">
    <location>
        <begin position="141"/>
        <end position="150"/>
    </location>
</feature>
<feature type="region of interest" description="Disordered" evidence="1">
    <location>
        <begin position="94"/>
        <end position="154"/>
    </location>
</feature>
<feature type="region of interest" description="Disordered" evidence="1">
    <location>
        <begin position="714"/>
        <end position="737"/>
    </location>
</feature>
<reference evidence="3 4" key="1">
    <citation type="journal article" date="2020" name="Nature">
        <title>Six reference-quality genomes reveal evolution of bat adaptations.</title>
        <authorList>
            <person name="Jebb D."/>
            <person name="Huang Z."/>
            <person name="Pippel M."/>
            <person name="Hughes G.M."/>
            <person name="Lavrichenko K."/>
            <person name="Devanna P."/>
            <person name="Winkler S."/>
            <person name="Jermiin L.S."/>
            <person name="Skirmuntt E.C."/>
            <person name="Katzourakis A."/>
            <person name="Burkitt-Gray L."/>
            <person name="Ray D.A."/>
            <person name="Sullivan K.A.M."/>
            <person name="Roscito J.G."/>
            <person name="Kirilenko B.M."/>
            <person name="Davalos L.M."/>
            <person name="Corthals A.P."/>
            <person name="Power M.L."/>
            <person name="Jones G."/>
            <person name="Ransome R.D."/>
            <person name="Dechmann D.K.N."/>
            <person name="Locatelli A.G."/>
            <person name="Puechmaille S.J."/>
            <person name="Fedrigo O."/>
            <person name="Jarvis E.D."/>
            <person name="Hiller M."/>
            <person name="Vernes S.C."/>
            <person name="Myers E.W."/>
            <person name="Teeling E.C."/>
        </authorList>
    </citation>
    <scope>NUCLEOTIDE SEQUENCE [LARGE SCALE GENOMIC DNA]</scope>
    <source>
        <strain evidence="3">MMyoMyo1</strain>
        <tissue evidence="3">Flight muscle</tissue>
    </source>
</reference>
<feature type="compositionally biased region" description="Basic and acidic residues" evidence="1">
    <location>
        <begin position="1120"/>
        <end position="1131"/>
    </location>
</feature>
<dbReference type="PANTHER" id="PTHR21777">
    <property type="entry name" value="RCG55159-LIKE"/>
    <property type="match status" value="1"/>
</dbReference>
<gene>
    <name evidence="3" type="ORF">mMyoMyo1_001922</name>
</gene>
<feature type="compositionally biased region" description="Polar residues" evidence="1">
    <location>
        <begin position="855"/>
        <end position="875"/>
    </location>
</feature>
<feature type="region of interest" description="Disordered" evidence="1">
    <location>
        <begin position="467"/>
        <end position="524"/>
    </location>
</feature>
<comment type="caution">
    <text evidence="3">The sequence shown here is derived from an EMBL/GenBank/DDBJ whole genome shotgun (WGS) entry which is preliminary data.</text>
</comment>
<dbReference type="InterPro" id="IPR039509">
    <property type="entry name" value="SPATA31"/>
</dbReference>
<dbReference type="Pfam" id="PF14650">
    <property type="entry name" value="FAM75"/>
    <property type="match status" value="1"/>
</dbReference>
<keyword evidence="4" id="KW-1185">Reference proteome</keyword>
<feature type="region of interest" description="Disordered" evidence="1">
    <location>
        <begin position="1039"/>
        <end position="1060"/>
    </location>
</feature>
<proteinExistence type="predicted"/>
<feature type="compositionally biased region" description="Polar residues" evidence="1">
    <location>
        <begin position="718"/>
        <end position="734"/>
    </location>
</feature>
<sequence>MDWLLEGLLGAEGDKGLLWGQLTHSLACRHCGSSCLQSTGNIVILFLFMVWQIRRWWQLGNWRHLQPWYSGDIMQGKGLSLLYHVAFLGHQWRQKSEEEEEEEEEEEKEEEEEEEEEKEEAVSLGPLKPNFRSKEAPIGQRATTAPSQPSCDPESLHKAIETTELVLRQTPSPPRSFPTFQILTNLPMRHKTSGSGLQQRESQLFWGLPSLHSESLEAIILSSGGPSPLKLPVGPSVCFNKFSFLHRSNLLFPQYCSLTQLPSPKVHTTKDLEEMAPNPQQRPSPLSPSVPSPPLHLKCFPIDHKGAHSGAEAHTEWLLWQRAAPQGSEDQALHPQPELQRTRPSNVSPSSEVWWGRPWDPGFPQHIPDPLSDSLQSPSNFLGVLTRFEAPWRTMVQKEDPKASETAMLVPSPTPASLPELQGVSPKGDLYGAEDHWENRRQNENPQISEPPILVPFQSVAPITEPQGTRHLEVPPGCESQWRTTGHKQSSQASKLPMPVPYQSDSLSEPQKVSSEGPPTSKDFWGTIEYTQKPPASGYLMPAPCPPSDLQQELQRGSPLGDLSGHKPHWGCRGNPQAFEPPALDLNPGFYGTSPACIPSGSETLWEGMQKREHRWVSADSVSSPSLPSACLLESLGTGPQGVLSKSKALGETMRQIENLWTSESTAPSSGDMKQKNICCAPVSPFWDPSPHPNSMSKSHLSEPIRDQGGEALEQKENSWATEQPALSPNTLSAPLTGPHIDPEFVWRNVQQRESPQGPSPPIVDPLQPINWPPTLAEALKTEPNQPGLPKEELFPGAKAQVPHSQREAVLEISTQSGIQAWHWSRELELRLKKLQLSPAPRSPGPSQSFGSSPALSSTTPGTWRLSSCSSQQTYPPSLCSQSSSCQPPQVESTVTQPVQVSHCYDSHSSSHPQPQGSGRAEQRFQKEERMKAKMVARVAQVSPQGQFVQMEADENCPGLREPSNPEVPVSVNRQNKASVLASAKKRENPRKPKSGDHRGGDARLGSSTVTGKRHPAQARLVEVPVSRLLQRSRHRNQRSLNTALPQQFHSKAAGPQDKRGAELRAGDILIPRHCKHCCPWAQMEKHLSSPTPQPPLSRGLQRIFAKLPGTHGPLPTKSSQHEKKADSTGT</sequence>
<feature type="compositionally biased region" description="Basic and acidic residues" evidence="1">
    <location>
        <begin position="985"/>
        <end position="1002"/>
    </location>
</feature>
<dbReference type="PANTHER" id="PTHR21777:SF0">
    <property type="entry name" value="RCG55159-LIKE"/>
    <property type="match status" value="1"/>
</dbReference>
<feature type="compositionally biased region" description="Polar residues" evidence="1">
    <location>
        <begin position="342"/>
        <end position="351"/>
    </location>
</feature>
<accession>A0A7J7UN46</accession>
<feature type="compositionally biased region" description="Polar residues" evidence="1">
    <location>
        <begin position="481"/>
        <end position="494"/>
    </location>
</feature>
<evidence type="ECO:0000256" key="1">
    <source>
        <dbReference type="SAM" id="MobiDB-lite"/>
    </source>
</evidence>
<feature type="region of interest" description="Disordered" evidence="1">
    <location>
        <begin position="956"/>
        <end position="975"/>
    </location>
</feature>
<evidence type="ECO:0000313" key="3">
    <source>
        <dbReference type="EMBL" id="KAF6314222.1"/>
    </source>
</evidence>
<protein>
    <recommendedName>
        <fullName evidence="2">SPATA31 domain-containing protein</fullName>
    </recommendedName>
</protein>
<dbReference type="Proteomes" id="UP000527355">
    <property type="component" value="Unassembled WGS sequence"/>
</dbReference>
<feature type="region of interest" description="Disordered" evidence="1">
    <location>
        <begin position="839"/>
        <end position="924"/>
    </location>
</feature>
<feature type="compositionally biased region" description="Polar residues" evidence="1">
    <location>
        <begin position="1039"/>
        <end position="1050"/>
    </location>
</feature>
<organism evidence="3 4">
    <name type="scientific">Myotis myotis</name>
    <name type="common">Greater mouse-eared bat</name>
    <name type="synonym">Vespertilio myotis</name>
    <dbReference type="NCBI Taxonomy" id="51298"/>
    <lineage>
        <taxon>Eukaryota</taxon>
        <taxon>Metazoa</taxon>
        <taxon>Chordata</taxon>
        <taxon>Craniata</taxon>
        <taxon>Vertebrata</taxon>
        <taxon>Euteleostomi</taxon>
        <taxon>Mammalia</taxon>
        <taxon>Eutheria</taxon>
        <taxon>Laurasiatheria</taxon>
        <taxon>Chiroptera</taxon>
        <taxon>Yangochiroptera</taxon>
        <taxon>Vespertilionidae</taxon>
        <taxon>Myotis</taxon>
    </lineage>
</organism>
<feature type="region of interest" description="Disordered" evidence="1">
    <location>
        <begin position="548"/>
        <end position="576"/>
    </location>
</feature>
<feature type="region of interest" description="Disordered" evidence="1">
    <location>
        <begin position="399"/>
        <end position="432"/>
    </location>
</feature>
<evidence type="ECO:0000259" key="2">
    <source>
        <dbReference type="Pfam" id="PF14650"/>
    </source>
</evidence>
<dbReference type="AlphaFoldDB" id="A0A7J7UN46"/>
<feature type="compositionally biased region" description="Low complexity" evidence="1">
    <location>
        <begin position="907"/>
        <end position="919"/>
    </location>
</feature>